<organism evidence="1 2">
    <name type="scientific">Mythimna loreyi</name>
    <dbReference type="NCBI Taxonomy" id="667449"/>
    <lineage>
        <taxon>Eukaryota</taxon>
        <taxon>Metazoa</taxon>
        <taxon>Ecdysozoa</taxon>
        <taxon>Arthropoda</taxon>
        <taxon>Hexapoda</taxon>
        <taxon>Insecta</taxon>
        <taxon>Pterygota</taxon>
        <taxon>Neoptera</taxon>
        <taxon>Endopterygota</taxon>
        <taxon>Lepidoptera</taxon>
        <taxon>Glossata</taxon>
        <taxon>Ditrysia</taxon>
        <taxon>Noctuoidea</taxon>
        <taxon>Noctuidae</taxon>
        <taxon>Noctuinae</taxon>
        <taxon>Hadenini</taxon>
        <taxon>Mythimna</taxon>
    </lineage>
</organism>
<accession>A0ACC2R205</accession>
<keyword evidence="2" id="KW-1185">Reference proteome</keyword>
<sequence>MVSDWRVAEEMVTLSDRRHIIFDVTPRSSNNLSRPVHSSLPARRWALKRLNRDMFIAAANVVAWPENDRCLGISPDPEEEAAWFRDKMTSICDTSMPRVSCVQRPGAVYWWSEDLA</sequence>
<evidence type="ECO:0000313" key="2">
    <source>
        <dbReference type="Proteomes" id="UP001231649"/>
    </source>
</evidence>
<comment type="caution">
    <text evidence="1">The sequence shown here is derived from an EMBL/GenBank/DDBJ whole genome shotgun (WGS) entry which is preliminary data.</text>
</comment>
<dbReference type="Proteomes" id="UP001231649">
    <property type="component" value="Chromosome 6"/>
</dbReference>
<reference evidence="1" key="1">
    <citation type="submission" date="2023-03" db="EMBL/GenBank/DDBJ databases">
        <title>Chromosome-level genomes of two armyworms, Mythimna separata and Mythimna loreyi, provide insights into the biosynthesis and reception of sex pheromones.</title>
        <authorList>
            <person name="Zhao H."/>
        </authorList>
    </citation>
    <scope>NUCLEOTIDE SEQUENCE</scope>
    <source>
        <strain evidence="1">BeijingLab</strain>
    </source>
</reference>
<name>A0ACC2R205_9NEOP</name>
<dbReference type="EMBL" id="CM056782">
    <property type="protein sequence ID" value="KAJ8731740.1"/>
    <property type="molecule type" value="Genomic_DNA"/>
</dbReference>
<protein>
    <submittedName>
        <fullName evidence="1">Uncharacterized protein</fullName>
    </submittedName>
</protein>
<gene>
    <name evidence="1" type="ORF">PYW08_014470</name>
</gene>
<proteinExistence type="predicted"/>
<evidence type="ECO:0000313" key="1">
    <source>
        <dbReference type="EMBL" id="KAJ8731740.1"/>
    </source>
</evidence>